<dbReference type="KEGG" id="sapo:SAPIO_CDS2952"/>
<evidence type="ECO:0000313" key="4">
    <source>
        <dbReference type="Proteomes" id="UP000028545"/>
    </source>
</evidence>
<evidence type="ECO:0000256" key="2">
    <source>
        <dbReference type="SAM" id="SignalP"/>
    </source>
</evidence>
<comment type="caution">
    <text evidence="3">The sequence shown here is derived from an EMBL/GenBank/DDBJ whole genome shotgun (WGS) entry which is preliminary data.</text>
</comment>
<feature type="signal peptide" evidence="2">
    <location>
        <begin position="1"/>
        <end position="18"/>
    </location>
</feature>
<sequence length="1158" mass="123286">MLSSCFLFLLTLTYPVSAFYPTKFRANLASHPGISHEQITENAFNFAAQLLFPQAMQASREAYGASLSKDMLEARTQISRACAFADRDHDEDGWHYDGGNGAEGREVLKGLKEEVVEALVSDDVFRAREALGEVLHVVQDVIGYGAENCSSVLEMRERSRASFGGYTSEDILMWGDKMKDAEYIPVHDIDQLLNALEIDPKGTTEELLGAMGMDSKGVLEEFLRALGMDPEGALKMNMVTDDDTQTDTKRHIWAAVNAVAASIRLLQALPNSVSAKQVQRLFGIGLDSLIVLDPALRRSEEWSQARQLLRSSLESLIINSTKSDIRFTGVRLLSTGFGPESALPRWIPIRTPSDLDFIDGLLPATPSVACSDVDPEILLARIQELRYGGEVTLIVSQPLRENDAAFGWIVNFLSRHPVSVNVAQLKSACSSTSTIDPFYKSVADLSNGLSTTDLSSHKSLRAQDASWDPVHQLTKIFEKAGMESDEIFNLEVGIDEFTDQIVLSVDCDDCSPFSLSGDPSSPTLPDPVILKQDGETYRLIFTINNPPPGLWSTRIPTTSVFHINVQARSSIQLADFYFAENAGRPGHQGFFPIEGSPLAETNVVLIGELYGDFQSPRWYLVDLETGEETEVEMLPGLNATKYPGHADLHTFGAIAHLPDREFFVVVRGQDSKGNSFQRMFPYLITPDYDPERKYDLGGSEGMFERHAGPGNPDRRQFEQLGNPATVTASATASRPSFFDGVPPAASVTAQSISLVSTTVLETVTLLWPNSSTAATEALSTAALNATSEAQSASIDTFSSITTTSASALNATASLNPTETIIIVTSLPLAPTMGPVTTTVNIISVFPSGQNVSVSSAFNTSTSASESLASFSFTNSSILDASTTSTGEAAFSTDTASSGSVVNFRVSDKESAVPTLSIVADPCDGSQGLNSLSSGSAATASIATESSKDVFLSTTPGTTINSAQAQPGTASLSTYSTTTSLIPASFSNPLNPITLTTVIVVSFPPAEPKDTLTLTQTTTTFQASPFPPTLISHGGTPPGQTPDTLSALPTSTVEIIKTHSTTSSTLLTRVSVTAFPGYPDDPWPSSEESSSSVTPLGSGAFSSSSSLPHNGHGAGGNATETGGTSTGTPGGDENGARMVRTSVVVVIVVSLTGMAVLML</sequence>
<dbReference type="VEuPathDB" id="FungiDB:SAPIO_CDS2952"/>
<evidence type="ECO:0000313" key="3">
    <source>
        <dbReference type="EMBL" id="KEZ44831.1"/>
    </source>
</evidence>
<dbReference type="HOGENOM" id="CLU_275586_0_0_1"/>
<accession>A0A084GBW9</accession>
<protein>
    <submittedName>
        <fullName evidence="3">Uncharacterized protein</fullName>
    </submittedName>
</protein>
<reference evidence="3 4" key="1">
    <citation type="journal article" date="2014" name="Genome Announc.">
        <title>Draft genome sequence of the pathogenic fungus Scedosporium apiospermum.</title>
        <authorList>
            <person name="Vandeputte P."/>
            <person name="Ghamrawi S."/>
            <person name="Rechenmann M."/>
            <person name="Iltis A."/>
            <person name="Giraud S."/>
            <person name="Fleury M."/>
            <person name="Thornton C."/>
            <person name="Delhaes L."/>
            <person name="Meyer W."/>
            <person name="Papon N."/>
            <person name="Bouchara J.P."/>
        </authorList>
    </citation>
    <scope>NUCLEOTIDE SEQUENCE [LARGE SCALE GENOMIC DNA]</scope>
    <source>
        <strain evidence="3 4">IHEM 14462</strain>
    </source>
</reference>
<dbReference type="EMBL" id="JOWA01000087">
    <property type="protein sequence ID" value="KEZ44831.1"/>
    <property type="molecule type" value="Genomic_DNA"/>
</dbReference>
<organism evidence="3 4">
    <name type="scientific">Pseudallescheria apiosperma</name>
    <name type="common">Scedosporium apiospermum</name>
    <dbReference type="NCBI Taxonomy" id="563466"/>
    <lineage>
        <taxon>Eukaryota</taxon>
        <taxon>Fungi</taxon>
        <taxon>Dikarya</taxon>
        <taxon>Ascomycota</taxon>
        <taxon>Pezizomycotina</taxon>
        <taxon>Sordariomycetes</taxon>
        <taxon>Hypocreomycetidae</taxon>
        <taxon>Microascales</taxon>
        <taxon>Microascaceae</taxon>
        <taxon>Scedosporium</taxon>
    </lineage>
</organism>
<feature type="region of interest" description="Disordered" evidence="1">
    <location>
        <begin position="1080"/>
        <end position="1134"/>
    </location>
</feature>
<evidence type="ECO:0000256" key="1">
    <source>
        <dbReference type="SAM" id="MobiDB-lite"/>
    </source>
</evidence>
<feature type="compositionally biased region" description="Gly residues" evidence="1">
    <location>
        <begin position="1123"/>
        <end position="1132"/>
    </location>
</feature>
<keyword evidence="2" id="KW-0732">Signal</keyword>
<name>A0A084GBW9_PSEDA</name>
<dbReference type="AlphaFoldDB" id="A0A084GBW9"/>
<dbReference type="RefSeq" id="XP_016644630.1">
    <property type="nucleotide sequence ID" value="XM_016785848.1"/>
</dbReference>
<feature type="compositionally biased region" description="Low complexity" evidence="1">
    <location>
        <begin position="1101"/>
        <end position="1122"/>
    </location>
</feature>
<proteinExistence type="predicted"/>
<dbReference type="OrthoDB" id="301415at2759"/>
<keyword evidence="4" id="KW-1185">Reference proteome</keyword>
<feature type="chain" id="PRO_5001775682" evidence="2">
    <location>
        <begin position="19"/>
        <end position="1158"/>
    </location>
</feature>
<gene>
    <name evidence="3" type="ORF">SAPIO_CDS2952</name>
</gene>
<dbReference type="Proteomes" id="UP000028545">
    <property type="component" value="Unassembled WGS sequence"/>
</dbReference>
<dbReference type="GeneID" id="27722024"/>